<protein>
    <submittedName>
        <fullName evidence="2">Uncharacterized protein</fullName>
    </submittedName>
</protein>
<feature type="region of interest" description="Disordered" evidence="1">
    <location>
        <begin position="1"/>
        <end position="275"/>
    </location>
</feature>
<accession>A0A6J4MNN7</accession>
<evidence type="ECO:0000256" key="1">
    <source>
        <dbReference type="SAM" id="MobiDB-lite"/>
    </source>
</evidence>
<proteinExistence type="predicted"/>
<feature type="compositionally biased region" description="Basic residues" evidence="1">
    <location>
        <begin position="91"/>
        <end position="101"/>
    </location>
</feature>
<gene>
    <name evidence="2" type="ORF">AVDCRST_MAG89-3990</name>
</gene>
<name>A0A6J4MNN7_9BACT</name>
<feature type="non-terminal residue" evidence="2">
    <location>
        <position position="1"/>
    </location>
</feature>
<feature type="non-terminal residue" evidence="2">
    <location>
        <position position="275"/>
    </location>
</feature>
<dbReference type="AlphaFoldDB" id="A0A6J4MNN7"/>
<feature type="compositionally biased region" description="Basic residues" evidence="1">
    <location>
        <begin position="236"/>
        <end position="250"/>
    </location>
</feature>
<feature type="compositionally biased region" description="Low complexity" evidence="1">
    <location>
        <begin position="21"/>
        <end position="31"/>
    </location>
</feature>
<sequence>ALSHPRSAAFPSRPPRPLARPGPAHAPGGPRRISHPLGRNGSRRRRAGPSARAERLVAVVGAQHSRAGRPLSPVHPRRHRLRAQPGAGVHAPRRARRRLRPRGVDAGRRGRARAPGRPLHGRADRHSRRRALRRKRPPPGAGGCRRASPPPHAPPRDALCLRGGAAAPLGRSHVPSRDAGRRPFRGAVDGAARPAPHPARRRAAPAGRDRASHADRVGRARHHHPARPRGADAPGHPRRAAPRPSRRLSRAHGGSSGRLQPGAAGVSGGRRGGRV</sequence>
<feature type="compositionally biased region" description="Basic and acidic residues" evidence="1">
    <location>
        <begin position="207"/>
        <end position="218"/>
    </location>
</feature>
<feature type="compositionally biased region" description="Basic residues" evidence="1">
    <location>
        <begin position="109"/>
        <end position="137"/>
    </location>
</feature>
<reference evidence="2" key="1">
    <citation type="submission" date="2020-02" db="EMBL/GenBank/DDBJ databases">
        <authorList>
            <person name="Meier V. D."/>
        </authorList>
    </citation>
    <scope>NUCLEOTIDE SEQUENCE</scope>
    <source>
        <strain evidence="2">AVDCRST_MAG89</strain>
    </source>
</reference>
<dbReference type="EMBL" id="CADCTV010000836">
    <property type="protein sequence ID" value="CAA9364496.1"/>
    <property type="molecule type" value="Genomic_DNA"/>
</dbReference>
<feature type="compositionally biased region" description="Gly residues" evidence="1">
    <location>
        <begin position="265"/>
        <end position="275"/>
    </location>
</feature>
<evidence type="ECO:0000313" key="2">
    <source>
        <dbReference type="EMBL" id="CAA9364496.1"/>
    </source>
</evidence>
<organism evidence="2">
    <name type="scientific">uncultured Gemmatimonadota bacterium</name>
    <dbReference type="NCBI Taxonomy" id="203437"/>
    <lineage>
        <taxon>Bacteria</taxon>
        <taxon>Pseudomonadati</taxon>
        <taxon>Gemmatimonadota</taxon>
        <taxon>environmental samples</taxon>
    </lineage>
</organism>
<feature type="compositionally biased region" description="Low complexity" evidence="1">
    <location>
        <begin position="1"/>
        <end position="11"/>
    </location>
</feature>